<reference evidence="4 5" key="1">
    <citation type="submission" date="2020-07" db="EMBL/GenBank/DDBJ databases">
        <authorList>
            <person name="Feng X."/>
        </authorList>
    </citation>
    <scope>NUCLEOTIDE SEQUENCE [LARGE SCALE GENOMIC DNA]</scope>
    <source>
        <strain evidence="4 5">JCM31066</strain>
    </source>
</reference>
<sequence>MNNKEVIISGLHIDLTEALKNLVNEKTEKLFQHEERIIRMRVDLEYNLNKGHGKTEEFIAKGHIEINGAPLVVSVASEDLYKSIDEMIIKLDRKLRRRSRLYRVKRKQPHEVDVPSRLPKVSAA</sequence>
<keyword evidence="1" id="KW-0810">Translation regulation</keyword>
<accession>A0A842HH24</accession>
<evidence type="ECO:0000313" key="5">
    <source>
        <dbReference type="Proteomes" id="UP000546464"/>
    </source>
</evidence>
<dbReference type="Pfam" id="PF02482">
    <property type="entry name" value="Ribosomal_S30AE"/>
    <property type="match status" value="1"/>
</dbReference>
<dbReference type="EMBL" id="JACHVB010000034">
    <property type="protein sequence ID" value="MBC2594864.1"/>
    <property type="molecule type" value="Genomic_DNA"/>
</dbReference>
<evidence type="ECO:0000313" key="4">
    <source>
        <dbReference type="EMBL" id="MBC2594864.1"/>
    </source>
</evidence>
<evidence type="ECO:0000256" key="3">
    <source>
        <dbReference type="ARBA" id="ARBA00041148"/>
    </source>
</evidence>
<dbReference type="PANTHER" id="PTHR33231">
    <property type="entry name" value="30S RIBOSOMAL PROTEIN"/>
    <property type="match status" value="1"/>
</dbReference>
<evidence type="ECO:0000256" key="2">
    <source>
        <dbReference type="ARBA" id="ARBA00038695"/>
    </source>
</evidence>
<gene>
    <name evidence="4" type="primary">raiA</name>
    <name evidence="4" type="ORF">H5P28_11395</name>
</gene>
<evidence type="ECO:0000256" key="1">
    <source>
        <dbReference type="ARBA" id="ARBA00022845"/>
    </source>
</evidence>
<dbReference type="InterPro" id="IPR036567">
    <property type="entry name" value="RHF-like"/>
</dbReference>
<name>A0A842HH24_9BACT</name>
<protein>
    <recommendedName>
        <fullName evidence="3">Ribosome hibernation promoting factor</fullName>
    </recommendedName>
</protein>
<dbReference type="RefSeq" id="WP_185675825.1">
    <property type="nucleotide sequence ID" value="NZ_JACHVB010000034.1"/>
</dbReference>
<organism evidence="4 5">
    <name type="scientific">Ruficoccus amylovorans</name>
    <dbReference type="NCBI Taxonomy" id="1804625"/>
    <lineage>
        <taxon>Bacteria</taxon>
        <taxon>Pseudomonadati</taxon>
        <taxon>Verrucomicrobiota</taxon>
        <taxon>Opitutia</taxon>
        <taxon>Puniceicoccales</taxon>
        <taxon>Cerasicoccaceae</taxon>
        <taxon>Ruficoccus</taxon>
    </lineage>
</organism>
<dbReference type="NCBIfam" id="TIGR00741">
    <property type="entry name" value="yfiA"/>
    <property type="match status" value="1"/>
</dbReference>
<dbReference type="GO" id="GO:0045900">
    <property type="term" value="P:negative regulation of translational elongation"/>
    <property type="evidence" value="ECO:0007669"/>
    <property type="project" value="TreeGrafter"/>
</dbReference>
<dbReference type="InterPro" id="IPR050574">
    <property type="entry name" value="HPF/YfiA_ribosome-assoc"/>
</dbReference>
<dbReference type="InterPro" id="IPR003489">
    <property type="entry name" value="RHF/RaiA"/>
</dbReference>
<dbReference type="GO" id="GO:0022627">
    <property type="term" value="C:cytosolic small ribosomal subunit"/>
    <property type="evidence" value="ECO:0007669"/>
    <property type="project" value="TreeGrafter"/>
</dbReference>
<dbReference type="PANTHER" id="PTHR33231:SF1">
    <property type="entry name" value="30S RIBOSOMAL PROTEIN"/>
    <property type="match status" value="1"/>
</dbReference>
<dbReference type="AlphaFoldDB" id="A0A842HH24"/>
<comment type="caution">
    <text evidence="4">The sequence shown here is derived from an EMBL/GenBank/DDBJ whole genome shotgun (WGS) entry which is preliminary data.</text>
</comment>
<dbReference type="Gene3D" id="3.30.160.100">
    <property type="entry name" value="Ribosome hibernation promotion factor-like"/>
    <property type="match status" value="1"/>
</dbReference>
<comment type="subunit">
    <text evidence="2">Associates exclusively with 100S ribosomes, which are dimers of 70S ribosomes.</text>
</comment>
<dbReference type="SUPFAM" id="SSF69754">
    <property type="entry name" value="Ribosome binding protein Y (YfiA homologue)"/>
    <property type="match status" value="1"/>
</dbReference>
<dbReference type="GO" id="GO:0043024">
    <property type="term" value="F:ribosomal small subunit binding"/>
    <property type="evidence" value="ECO:0007669"/>
    <property type="project" value="TreeGrafter"/>
</dbReference>
<dbReference type="CDD" id="cd00552">
    <property type="entry name" value="RaiA"/>
    <property type="match status" value="1"/>
</dbReference>
<dbReference type="Proteomes" id="UP000546464">
    <property type="component" value="Unassembled WGS sequence"/>
</dbReference>
<keyword evidence="5" id="KW-1185">Reference proteome</keyword>
<proteinExistence type="predicted"/>